<protein>
    <submittedName>
        <fullName evidence="2">Equilibrative nucleoside transporter 3</fullName>
    </submittedName>
</protein>
<dbReference type="Proteomes" id="UP000887569">
    <property type="component" value="Unplaced"/>
</dbReference>
<sequence length="81" mass="8356">MHFIVTSCSCISTATSTATAAGASLLPVAAGKIQLLPPLLTSIQLYSLMFVLLLVFANTPTSGINMVNLLALNDMTATATL</sequence>
<reference evidence="2" key="1">
    <citation type="submission" date="2022-11" db="UniProtKB">
        <authorList>
            <consortium name="WormBaseParasite"/>
        </authorList>
    </citation>
    <scope>IDENTIFICATION</scope>
</reference>
<accession>A0A914ZYS4</accession>
<dbReference type="WBParaSite" id="PgE052_g001_t01">
    <property type="protein sequence ID" value="PgE052_g001_t01"/>
    <property type="gene ID" value="PgE052_g001"/>
</dbReference>
<name>A0A914ZYS4_PARUN</name>
<keyword evidence="1" id="KW-1185">Reference proteome</keyword>
<evidence type="ECO:0000313" key="2">
    <source>
        <dbReference type="WBParaSite" id="PgE052_g001_t01"/>
    </source>
</evidence>
<evidence type="ECO:0000313" key="1">
    <source>
        <dbReference type="Proteomes" id="UP000887569"/>
    </source>
</evidence>
<proteinExistence type="predicted"/>
<dbReference type="AlphaFoldDB" id="A0A914ZYS4"/>
<organism evidence="1 2">
    <name type="scientific">Parascaris univalens</name>
    <name type="common">Nematode worm</name>
    <dbReference type="NCBI Taxonomy" id="6257"/>
    <lineage>
        <taxon>Eukaryota</taxon>
        <taxon>Metazoa</taxon>
        <taxon>Ecdysozoa</taxon>
        <taxon>Nematoda</taxon>
        <taxon>Chromadorea</taxon>
        <taxon>Rhabditida</taxon>
        <taxon>Spirurina</taxon>
        <taxon>Ascaridomorpha</taxon>
        <taxon>Ascaridoidea</taxon>
        <taxon>Ascarididae</taxon>
        <taxon>Parascaris</taxon>
    </lineage>
</organism>